<evidence type="ECO:0000313" key="1">
    <source>
        <dbReference type="EMBL" id="NYE74770.1"/>
    </source>
</evidence>
<protein>
    <recommendedName>
        <fullName evidence="3">Pilus assembly protein CpaE</fullName>
    </recommendedName>
</protein>
<evidence type="ECO:0008006" key="3">
    <source>
        <dbReference type="Google" id="ProtNLM"/>
    </source>
</evidence>
<organism evidence="1 2">
    <name type="scientific">Microlunatus parietis</name>
    <dbReference type="NCBI Taxonomy" id="682979"/>
    <lineage>
        <taxon>Bacteria</taxon>
        <taxon>Bacillati</taxon>
        <taxon>Actinomycetota</taxon>
        <taxon>Actinomycetes</taxon>
        <taxon>Propionibacteriales</taxon>
        <taxon>Propionibacteriaceae</taxon>
        <taxon>Microlunatus</taxon>
    </lineage>
</organism>
<keyword evidence="2" id="KW-1185">Reference proteome</keyword>
<dbReference type="AlphaFoldDB" id="A0A7Y9IDJ3"/>
<dbReference type="EMBL" id="JACCBU010000001">
    <property type="protein sequence ID" value="NYE74770.1"/>
    <property type="molecule type" value="Genomic_DNA"/>
</dbReference>
<sequence>MISRELAGRLSDRLTWKPANGDLFFIPRPEISDSVFLVSDMVVELIVRDGQRRFHFNGTVEWALDSVEVGEVVWLPREDQLRDLIGDRFVSLDRTGDGYLVTLSGPPRAFHTPAQPSAADAYAIALLHLLDQDPSAVPDRSTER</sequence>
<dbReference type="Proteomes" id="UP000569914">
    <property type="component" value="Unassembled WGS sequence"/>
</dbReference>
<reference evidence="1 2" key="1">
    <citation type="submission" date="2020-07" db="EMBL/GenBank/DDBJ databases">
        <title>Sequencing the genomes of 1000 actinobacteria strains.</title>
        <authorList>
            <person name="Klenk H.-P."/>
        </authorList>
    </citation>
    <scope>NUCLEOTIDE SEQUENCE [LARGE SCALE GENOMIC DNA]</scope>
    <source>
        <strain evidence="1 2">DSM 22083</strain>
    </source>
</reference>
<dbReference type="RefSeq" id="WP_179757309.1">
    <property type="nucleotide sequence ID" value="NZ_JACCBU010000001.1"/>
</dbReference>
<accession>A0A7Y9IDJ3</accession>
<evidence type="ECO:0000313" key="2">
    <source>
        <dbReference type="Proteomes" id="UP000569914"/>
    </source>
</evidence>
<comment type="caution">
    <text evidence="1">The sequence shown here is derived from an EMBL/GenBank/DDBJ whole genome shotgun (WGS) entry which is preliminary data.</text>
</comment>
<name>A0A7Y9IDJ3_9ACTN</name>
<gene>
    <name evidence="1" type="ORF">BKA15_006099</name>
</gene>
<proteinExistence type="predicted"/>